<keyword evidence="3" id="KW-1185">Reference proteome</keyword>
<feature type="compositionally biased region" description="Low complexity" evidence="1">
    <location>
        <begin position="133"/>
        <end position="166"/>
    </location>
</feature>
<accession>A0ABY6GN03</accession>
<dbReference type="EMBL" id="CP107052">
    <property type="protein sequence ID" value="UYH52268.1"/>
    <property type="molecule type" value="Genomic_DNA"/>
</dbReference>
<dbReference type="Gene3D" id="1.10.10.60">
    <property type="entry name" value="Homeodomain-like"/>
    <property type="match status" value="1"/>
</dbReference>
<name>A0ABY6GN03_9PROT</name>
<dbReference type="InterPro" id="IPR011681">
    <property type="entry name" value="GcrA"/>
</dbReference>
<sequence length="240" mass="24903">MVVEWTNETIARLQELWQQGLSTAEIGRQLNITKNAVVGKAHRLGLPPRPSPIRSGGRPAKSATASKEKPSRSAAKATQPKKVSAPAETPASGKKPVKASPPAPKSVSATPVAPKQPAPVSTRPAPSAPDGTASARSAKAAPAKAPSAPSVTAKAPAATPPKVSAAEKALTEKELRPLLKPLNVDSGIKRGPSCCWPFGDPGTPEFRFCGAKPVPGKPYCAEHCAVAYVKLRDRRDNSGN</sequence>
<dbReference type="Pfam" id="PF07750">
    <property type="entry name" value="GcrA"/>
    <property type="match status" value="1"/>
</dbReference>
<feature type="region of interest" description="Disordered" evidence="1">
    <location>
        <begin position="41"/>
        <end position="168"/>
    </location>
</feature>
<dbReference type="Proteomes" id="UP001163831">
    <property type="component" value="Chromosome"/>
</dbReference>
<evidence type="ECO:0000313" key="3">
    <source>
        <dbReference type="Proteomes" id="UP001163831"/>
    </source>
</evidence>
<evidence type="ECO:0000313" key="2">
    <source>
        <dbReference type="EMBL" id="UYH52268.1"/>
    </source>
</evidence>
<gene>
    <name evidence="2" type="ORF">N5W20_06590</name>
</gene>
<reference evidence="2" key="1">
    <citation type="submission" date="2022-10" db="EMBL/GenBank/DDBJ databases">
        <title>Candidatus Kirkpatrella diaphorinas gen. nov., sp. nov., an uncultured endosymbiont identified in a population of Diaphorina citri from Hawaii.</title>
        <authorList>
            <person name="Henry E.M."/>
            <person name="Carlson C.R."/>
            <person name="Kuo Y.-W."/>
        </authorList>
    </citation>
    <scope>NUCLEOTIDE SEQUENCE</scope>
    <source>
        <strain evidence="2">CADCRV1</strain>
    </source>
</reference>
<protein>
    <submittedName>
        <fullName evidence="2">GcrA family cell cycle regulator</fullName>
    </submittedName>
</protein>
<dbReference type="RefSeq" id="WP_408869442.1">
    <property type="nucleotide sequence ID" value="NZ_CP107052.1"/>
</dbReference>
<proteinExistence type="predicted"/>
<organism evidence="2 3">
    <name type="scientific">Candidatus Kirkpatrickella diaphorinae</name>
    <dbReference type="NCBI Taxonomy" id="2984322"/>
    <lineage>
        <taxon>Bacteria</taxon>
        <taxon>Pseudomonadati</taxon>
        <taxon>Pseudomonadota</taxon>
        <taxon>Alphaproteobacteria</taxon>
        <taxon>Acetobacterales</taxon>
        <taxon>Acetobacteraceae</taxon>
        <taxon>Candidatus Kirkpatrickella</taxon>
    </lineage>
</organism>
<evidence type="ECO:0000256" key="1">
    <source>
        <dbReference type="SAM" id="MobiDB-lite"/>
    </source>
</evidence>